<dbReference type="Proteomes" id="UP001205867">
    <property type="component" value="Unassembled WGS sequence"/>
</dbReference>
<dbReference type="AlphaFoldDB" id="A0AAP3EUR5"/>
<proteinExistence type="predicted"/>
<evidence type="ECO:0000313" key="2">
    <source>
        <dbReference type="Proteomes" id="UP001205867"/>
    </source>
</evidence>
<dbReference type="Pfam" id="PF14022">
    <property type="entry name" value="DUF4238"/>
    <property type="match status" value="1"/>
</dbReference>
<dbReference type="EMBL" id="JALXKZ020000019">
    <property type="protein sequence ID" value="MCV7629350.1"/>
    <property type="molecule type" value="Genomic_DNA"/>
</dbReference>
<protein>
    <submittedName>
        <fullName evidence="1">DUF4238 domain-containing protein</fullName>
    </submittedName>
</protein>
<organism evidence="1 2">
    <name type="scientific">Micrococcus luteus</name>
    <name type="common">Micrococcus lysodeikticus</name>
    <dbReference type="NCBI Taxonomy" id="1270"/>
    <lineage>
        <taxon>Bacteria</taxon>
        <taxon>Bacillati</taxon>
        <taxon>Actinomycetota</taxon>
        <taxon>Actinomycetes</taxon>
        <taxon>Micrococcales</taxon>
        <taxon>Micrococcaceae</taxon>
        <taxon>Micrococcus</taxon>
    </lineage>
</organism>
<reference evidence="1" key="1">
    <citation type="submission" date="2023-06" db="EMBL/GenBank/DDBJ databases">
        <title>lsaBGC provides a comprehensive framework for evolutionary analysis of biosynthetic gene clusters within focal taxa.</title>
        <authorList>
            <person name="Salamzade R."/>
            <person name="Sandstrom S."/>
            <person name="Kalan L.R."/>
        </authorList>
    </citation>
    <scope>NUCLEOTIDE SEQUENCE</scope>
    <source>
        <strain evidence="1">P3-SID899</strain>
    </source>
</reference>
<name>A0AAP3EUR5_MICLU</name>
<accession>A0AAP3EUR5</accession>
<dbReference type="InterPro" id="IPR025332">
    <property type="entry name" value="DUF4238"/>
</dbReference>
<comment type="caution">
    <text evidence="1">The sequence shown here is derived from an EMBL/GenBank/DDBJ whole genome shotgun (WGS) entry which is preliminary data.</text>
</comment>
<gene>
    <name evidence="1" type="ORF">M3A82_008360</name>
</gene>
<sequence>MPKRYLKLFANQDGRLRGMRRNGPTFITSTVNAAVETDFYTVTDAHAQQLDVVETTLASWESQLFPGLEAILGGEWPPEEHTRERAALWMALQHLRTRTMRELSRNIGTTIVEQELDQASRAARVASLVRQHPEASGEEVSMLVDETFDGVAENLRDYTVSASFHAEGIDRYVHVVADEFLRRRWVLMRLQRKALITSDNPVALHRDAPVSFGVRTAVGITFPISRRLGLFLRDGPGQDQVLPGTTRAANAFNRGTIATAHSSVYWHPADDALTGVVPLQSP</sequence>
<evidence type="ECO:0000313" key="1">
    <source>
        <dbReference type="EMBL" id="MCV7629350.1"/>
    </source>
</evidence>